<feature type="domain" description="Serine aminopeptidase S33" evidence="1">
    <location>
        <begin position="89"/>
        <end position="127"/>
    </location>
</feature>
<dbReference type="GO" id="GO:0016787">
    <property type="term" value="F:hydrolase activity"/>
    <property type="evidence" value="ECO:0007669"/>
    <property type="project" value="UniProtKB-KW"/>
</dbReference>
<organism evidence="2 3">
    <name type="scientific">Noviherbaspirillum cavernae</name>
    <dbReference type="NCBI Taxonomy" id="2320862"/>
    <lineage>
        <taxon>Bacteria</taxon>
        <taxon>Pseudomonadati</taxon>
        <taxon>Pseudomonadota</taxon>
        <taxon>Betaproteobacteria</taxon>
        <taxon>Burkholderiales</taxon>
        <taxon>Oxalobacteraceae</taxon>
        <taxon>Noviherbaspirillum</taxon>
    </lineage>
</organism>
<gene>
    <name evidence="2" type="ORF">D3870_18400</name>
</gene>
<evidence type="ECO:0000313" key="2">
    <source>
        <dbReference type="EMBL" id="RJG07702.1"/>
    </source>
</evidence>
<dbReference type="SUPFAM" id="SSF53474">
    <property type="entry name" value="alpha/beta-Hydrolases"/>
    <property type="match status" value="1"/>
</dbReference>
<sequence length="229" mass="25332">MRVLHDFAIPGQRARTLAILLPGALQPPEEFVQNGFVDAVRRRRLALDLALVDPDLQTIGAATDGSALLRLHDELLLAQRENYDAIYDAIWLCGISIGGFMAMAYAARYPGNVSGLCLLAPYLGNRMVTGEIAAAGGIAQWRADVIADDDAERQVWRWLKSGARPPMHLGYGREDRFAPDHRLMAATLDPHCVDCIGGAHDWPTWLALWENFLDRNAMRFGQRSPDAAQ</sequence>
<keyword evidence="3" id="KW-1185">Reference proteome</keyword>
<reference evidence="2 3" key="1">
    <citation type="submission" date="2018-09" db="EMBL/GenBank/DDBJ databases">
        <authorList>
            <person name="Zhu H."/>
        </authorList>
    </citation>
    <scope>NUCLEOTIDE SEQUENCE [LARGE SCALE GENOMIC DNA]</scope>
    <source>
        <strain evidence="2 3">K2R10-39</strain>
    </source>
</reference>
<proteinExistence type="predicted"/>
<keyword evidence="2" id="KW-0378">Hydrolase</keyword>
<name>A0A418X5F7_9BURK</name>
<dbReference type="EMBL" id="QYUN01000002">
    <property type="protein sequence ID" value="RJG07702.1"/>
    <property type="molecule type" value="Genomic_DNA"/>
</dbReference>
<accession>A0A418X5F7</accession>
<dbReference type="Gene3D" id="3.40.50.1820">
    <property type="entry name" value="alpha/beta hydrolase"/>
    <property type="match status" value="1"/>
</dbReference>
<dbReference type="InterPro" id="IPR022742">
    <property type="entry name" value="Hydrolase_4"/>
</dbReference>
<dbReference type="InterPro" id="IPR029058">
    <property type="entry name" value="AB_hydrolase_fold"/>
</dbReference>
<dbReference type="Proteomes" id="UP000285190">
    <property type="component" value="Unassembled WGS sequence"/>
</dbReference>
<dbReference type="AlphaFoldDB" id="A0A418X5F7"/>
<dbReference type="Pfam" id="PF12146">
    <property type="entry name" value="Hydrolase_4"/>
    <property type="match status" value="1"/>
</dbReference>
<evidence type="ECO:0000313" key="3">
    <source>
        <dbReference type="Proteomes" id="UP000285190"/>
    </source>
</evidence>
<protein>
    <submittedName>
        <fullName evidence="2">Alpha/beta hydrolase</fullName>
    </submittedName>
</protein>
<dbReference type="RefSeq" id="WP_119741423.1">
    <property type="nucleotide sequence ID" value="NZ_QYUN01000002.1"/>
</dbReference>
<evidence type="ECO:0000259" key="1">
    <source>
        <dbReference type="Pfam" id="PF12146"/>
    </source>
</evidence>
<comment type="caution">
    <text evidence="2">The sequence shown here is derived from an EMBL/GenBank/DDBJ whole genome shotgun (WGS) entry which is preliminary data.</text>
</comment>
<dbReference type="OrthoDB" id="5431193at2"/>